<feature type="binding site" evidence="7">
    <location>
        <position position="611"/>
    </location>
    <ligand>
        <name>FAD</name>
        <dbReference type="ChEBI" id="CHEBI:57692"/>
    </ligand>
</feature>
<dbReference type="Gene3D" id="3.50.50.60">
    <property type="entry name" value="FAD/NAD(P)-binding domain"/>
    <property type="match status" value="1"/>
</dbReference>
<evidence type="ECO:0000256" key="5">
    <source>
        <dbReference type="ARBA" id="ARBA00023002"/>
    </source>
</evidence>
<dbReference type="AlphaFoldDB" id="A0A9P7V146"/>
<dbReference type="Proteomes" id="UP001049176">
    <property type="component" value="Chromosome 1"/>
</dbReference>
<feature type="signal peptide" evidence="8">
    <location>
        <begin position="1"/>
        <end position="23"/>
    </location>
</feature>
<evidence type="ECO:0000256" key="3">
    <source>
        <dbReference type="ARBA" id="ARBA00022630"/>
    </source>
</evidence>
<feature type="active site" description="Proton donor" evidence="6">
    <location>
        <position position="578"/>
    </location>
</feature>
<protein>
    <recommendedName>
        <fullName evidence="9">Glucose-methanol-choline oxidoreductase N-terminal domain-containing protein</fullName>
    </recommendedName>
</protein>
<name>A0A9P7V146_9AGAR</name>
<feature type="active site" description="Proton acceptor" evidence="6">
    <location>
        <position position="621"/>
    </location>
</feature>
<dbReference type="SUPFAM" id="SSF54373">
    <property type="entry name" value="FAD-linked reductases, C-terminal domain"/>
    <property type="match status" value="2"/>
</dbReference>
<dbReference type="GO" id="GO:0016614">
    <property type="term" value="F:oxidoreductase activity, acting on CH-OH group of donors"/>
    <property type="evidence" value="ECO:0007669"/>
    <property type="project" value="InterPro"/>
</dbReference>
<evidence type="ECO:0000256" key="8">
    <source>
        <dbReference type="SAM" id="SignalP"/>
    </source>
</evidence>
<dbReference type="PANTHER" id="PTHR11552">
    <property type="entry name" value="GLUCOSE-METHANOL-CHOLINE GMC OXIDOREDUCTASE"/>
    <property type="match status" value="1"/>
</dbReference>
<organism evidence="10 11">
    <name type="scientific">Marasmius oreades</name>
    <name type="common">fairy-ring Marasmius</name>
    <dbReference type="NCBI Taxonomy" id="181124"/>
    <lineage>
        <taxon>Eukaryota</taxon>
        <taxon>Fungi</taxon>
        <taxon>Dikarya</taxon>
        <taxon>Basidiomycota</taxon>
        <taxon>Agaricomycotina</taxon>
        <taxon>Agaricomycetes</taxon>
        <taxon>Agaricomycetidae</taxon>
        <taxon>Agaricales</taxon>
        <taxon>Marasmiineae</taxon>
        <taxon>Marasmiaceae</taxon>
        <taxon>Marasmius</taxon>
    </lineage>
</organism>
<dbReference type="InterPro" id="IPR007867">
    <property type="entry name" value="GMC_OxRtase_C"/>
</dbReference>
<dbReference type="OrthoDB" id="269227at2759"/>
<evidence type="ECO:0000259" key="9">
    <source>
        <dbReference type="PROSITE" id="PS00624"/>
    </source>
</evidence>
<evidence type="ECO:0000313" key="10">
    <source>
        <dbReference type="EMBL" id="KAG7098344.1"/>
    </source>
</evidence>
<keyword evidence="8" id="KW-0732">Signal</keyword>
<evidence type="ECO:0000313" key="11">
    <source>
        <dbReference type="Proteomes" id="UP001049176"/>
    </source>
</evidence>
<dbReference type="InterPro" id="IPR027424">
    <property type="entry name" value="Glucose_Oxidase_domain_2"/>
</dbReference>
<dbReference type="GeneID" id="66069379"/>
<reference evidence="10" key="1">
    <citation type="journal article" date="2021" name="Genome Biol. Evol.">
        <title>The assembled and annotated genome of the fairy-ring fungus Marasmius oreades.</title>
        <authorList>
            <person name="Hiltunen M."/>
            <person name="Ament-Velasquez S.L."/>
            <person name="Johannesson H."/>
        </authorList>
    </citation>
    <scope>NUCLEOTIDE SEQUENCE</scope>
    <source>
        <strain evidence="10">03SP1</strain>
    </source>
</reference>
<feature type="binding site" evidence="7">
    <location>
        <position position="276"/>
    </location>
    <ligand>
        <name>FAD</name>
        <dbReference type="ChEBI" id="CHEBI:57692"/>
    </ligand>
</feature>
<comment type="similarity">
    <text evidence="2">Belongs to the GMC oxidoreductase family.</text>
</comment>
<dbReference type="SUPFAM" id="SSF51905">
    <property type="entry name" value="FAD/NAD(P)-binding domain"/>
    <property type="match status" value="1"/>
</dbReference>
<keyword evidence="4 7" id="KW-0274">FAD</keyword>
<keyword evidence="3" id="KW-0285">Flavoprotein</keyword>
<gene>
    <name evidence="10" type="ORF">E1B28_000303</name>
</gene>
<dbReference type="InterPro" id="IPR000172">
    <property type="entry name" value="GMC_OxRdtase_N"/>
</dbReference>
<comment type="cofactor">
    <cofactor evidence="1 7">
        <name>FAD</name>
        <dbReference type="ChEBI" id="CHEBI:57692"/>
    </cofactor>
</comment>
<dbReference type="Gene3D" id="3.30.560.10">
    <property type="entry name" value="Glucose Oxidase, domain 3"/>
    <property type="match status" value="1"/>
</dbReference>
<feature type="binding site" evidence="7">
    <location>
        <position position="129"/>
    </location>
    <ligand>
        <name>FAD</name>
        <dbReference type="ChEBI" id="CHEBI:57692"/>
    </ligand>
</feature>
<sequence length="668" mass="72185">MWLSTTTALVLVLASIQLNTCYAQQSQELERRFSVDGAVAEAYDYVVVGGGQSGLAVASRLTEDSSVSVLVIEAGDNGDALRKDIDTPSSTYFKPITGTNNDWQYQTLPENNTNNRIVWWPRGKVVGGTSAMNAMYMVRPSQLEVDAWGKVAGDSNRWGWNSLLAGMKKSETFTPPQDDVKNIAKIQFDASSHGTNGPIHTSYPPFGFVQYGQFLDAMNNVGIWNNPDAMSGKNWGAWTTGTFINPANWTRSYSRTGYIDVLPQRANLNIITSSTVTKILFRSDSDSTATGVEFARGKDAARQTVKANREVILSSGAIGTPHLLLLSGIGPKDVLTAAGVKVQVDLPGVGQHLQDHITNSVTWNTTVDTAGSLFKSGTKSAEFLAHVNSGVAYINATYLFGDAATFQKQVADQYTSSLSTALLSQDPTVVEGYKTRYDVISKQIIPSEVGLVELLINLMGETTTSIGVALQHPLSQGRVYINSSSVFDPPLIQPNYLAHPAGLHFFARFGFPPEVLPIDIFSPLDIVMLREGLKLARRLGSTSPFNTTLRNETSPGSNVQSDEDWDKWIAATTWTQFHPGCTAAMFPKNQGGVVDTSLKVYGTNKLRVVDGSVFPFLFSTHLGAPTYGVAEIGSTIVASAKNSAVSSIPKGSWSWLGLFAFIGIVMSA</sequence>
<keyword evidence="5" id="KW-0560">Oxidoreductase</keyword>
<accession>A0A9P7V146</accession>
<keyword evidence="11" id="KW-1185">Reference proteome</keyword>
<proteinExistence type="inferred from homology"/>
<dbReference type="InterPro" id="IPR012132">
    <property type="entry name" value="GMC_OxRdtase"/>
</dbReference>
<evidence type="ECO:0000256" key="4">
    <source>
        <dbReference type="ARBA" id="ARBA00022827"/>
    </source>
</evidence>
<dbReference type="PANTHER" id="PTHR11552:SF218">
    <property type="entry name" value="GLUCOSE-METHANOL-CHOLINE OXIDOREDUCTASE N-TERMINAL DOMAIN-CONTAINING PROTEIN"/>
    <property type="match status" value="1"/>
</dbReference>
<evidence type="ECO:0000256" key="2">
    <source>
        <dbReference type="ARBA" id="ARBA00010790"/>
    </source>
</evidence>
<evidence type="ECO:0000256" key="7">
    <source>
        <dbReference type="PIRSR" id="PIRSR000137-2"/>
    </source>
</evidence>
<comment type="caution">
    <text evidence="10">The sequence shown here is derived from an EMBL/GenBank/DDBJ whole genome shotgun (WGS) entry which is preliminary data.</text>
</comment>
<dbReference type="Pfam" id="PF05199">
    <property type="entry name" value="GMC_oxred_C"/>
    <property type="match status" value="1"/>
</dbReference>
<feature type="binding site" evidence="7">
    <location>
        <position position="125"/>
    </location>
    <ligand>
        <name>FAD</name>
        <dbReference type="ChEBI" id="CHEBI:57692"/>
    </ligand>
</feature>
<dbReference type="RefSeq" id="XP_043014814.1">
    <property type="nucleotide sequence ID" value="XM_043146114.1"/>
</dbReference>
<feature type="chain" id="PRO_5040467862" description="Glucose-methanol-choline oxidoreductase N-terminal domain-containing protein" evidence="8">
    <location>
        <begin position="24"/>
        <end position="668"/>
    </location>
</feature>
<dbReference type="InterPro" id="IPR036188">
    <property type="entry name" value="FAD/NAD-bd_sf"/>
</dbReference>
<dbReference type="Pfam" id="PF00732">
    <property type="entry name" value="GMC_oxred_N"/>
    <property type="match status" value="1"/>
</dbReference>
<dbReference type="GO" id="GO:0050660">
    <property type="term" value="F:flavin adenine dinucleotide binding"/>
    <property type="evidence" value="ECO:0007669"/>
    <property type="project" value="InterPro"/>
</dbReference>
<dbReference type="PROSITE" id="PS00624">
    <property type="entry name" value="GMC_OXRED_2"/>
    <property type="match status" value="1"/>
</dbReference>
<dbReference type="PIRSF" id="PIRSF000137">
    <property type="entry name" value="Alcohol_oxidase"/>
    <property type="match status" value="1"/>
</dbReference>
<feature type="domain" description="Glucose-methanol-choline oxidoreductase N-terminal" evidence="9">
    <location>
        <begin position="316"/>
        <end position="330"/>
    </location>
</feature>
<evidence type="ECO:0000256" key="6">
    <source>
        <dbReference type="PIRSR" id="PIRSR000137-1"/>
    </source>
</evidence>
<dbReference type="Gene3D" id="4.10.450.10">
    <property type="entry name" value="Glucose Oxidase, domain 2"/>
    <property type="match status" value="1"/>
</dbReference>
<dbReference type="EMBL" id="CM032181">
    <property type="protein sequence ID" value="KAG7098344.1"/>
    <property type="molecule type" value="Genomic_DNA"/>
</dbReference>
<evidence type="ECO:0000256" key="1">
    <source>
        <dbReference type="ARBA" id="ARBA00001974"/>
    </source>
</evidence>